<protein>
    <submittedName>
        <fullName evidence="2">Uncharacterized protein</fullName>
    </submittedName>
</protein>
<accession>D1AUH2</accession>
<feature type="compositionally biased region" description="Basic and acidic residues" evidence="1">
    <location>
        <begin position="3460"/>
        <end position="3481"/>
    </location>
</feature>
<name>D1AUH2_ANACI</name>
<dbReference type="Proteomes" id="UP000000630">
    <property type="component" value="Chromosome"/>
</dbReference>
<feature type="compositionally biased region" description="Polar residues" evidence="1">
    <location>
        <begin position="263"/>
        <end position="272"/>
    </location>
</feature>
<feature type="compositionally biased region" description="Low complexity" evidence="1">
    <location>
        <begin position="3482"/>
        <end position="3492"/>
    </location>
</feature>
<evidence type="ECO:0000313" key="3">
    <source>
        <dbReference type="Proteomes" id="UP000000630"/>
    </source>
</evidence>
<feature type="compositionally biased region" description="Polar residues" evidence="1">
    <location>
        <begin position="318"/>
        <end position="331"/>
    </location>
</feature>
<proteinExistence type="predicted"/>
<feature type="region of interest" description="Disordered" evidence="1">
    <location>
        <begin position="3435"/>
        <end position="3550"/>
    </location>
</feature>
<sequence length="3550" mass="378170">MTEATQGSPAATYSNGAASRLCDTGARSASDPYSLYKSGGFATLQEYLDNNSAANGATLGIGTNNCILTDAVKNGDVKTVELLCDRFSASVLQRTLHLDSASKSLMDQVIECNATGNPALALEILKKLCNTCASECAKQGQKFGAVARDLIQSLLGVTSQSQHSDIASYAADVSWEYSAISDATELQEAQDRRRQESEQYLQEVESAHARSHGGSTHTSGASPRAGVAGTRHTVVAEVHRQADSDTSHDSIAKHDDAQREQQTENQNITAEQQHTDDGGATESDAVTAASAYSTNDDGADEQHKPLENQRESEPSGPEVQQETAAHKSQYSAVDVAGSTEEAQRLNAQEGAEREGTDGGAASLDSTTTTITADSASDLVNPSNDVDDNSELEEVQQGEDEDQHLDAEMSTLSSEEADQLHNAVTLDIDTSVDPTDSDAAVPTRKAASSKISVRPPVPPRRAKVASQRPGLVRTTHHDFHTKSAEHGAGGHGQLGSGVPTASPEQSGRDFVQFAESAGSSVGTVVVELKRRGAPVSTETFGKISATLKSLRAGIKDAKEYLLSDTPGSTGKFRGLLVKIKVVLTKLLAAIRDLLRELGTKAKGLFKTQVAKLTTVRDTVADKVQKVEATLGRKSKAPLGDSEGMVPPAKRCRVATSTAPEYRAHAPVALCNEVLAAAKQGKLAGTLAQHLDVLGDPEVLYGVLSHRDTASRSALGLCVESQNIKDITSAVRTLVTSGNPALSAVLAYHLTQRGEKLHDGQSIIQRIISAAARSSDASVAGDVKDLVAEIIGKLCPSSGGVAQRLLAGHVALAALQAGSEDILTHAMTVAAIPEGSLVHNPTQDAMVASVTTWIENVDDVQLENAIRVGMSLLKSSGKVSSSATQDMVARCPRPSTAVLVYNIACELGIIDPTARCGVGAQAYAIQYELVGALSALRSAMSKISSTGESAGLRNSAEKLAEHLNAVFTDVAALTSEQWVHITLQLIPRVQALTTKVQHICSDIASGVSPKESVVTPVVHDAQQISQMIRDVVSRHPAQSRQHTLQTFDMEGAALGLGTHPLAAAYGQLYTALESAHNAYKGPFRNISIENFANSLSDAKRDVVSAMSLAASADIGPVDAYGLDINNATRKIADSISENPHIVFCDQQVIEEMLHAAALLELATTHKTLDARRDADADRTQDELVSSFREKAADAYYHITQALNIVGERGKVALRGAKGSGLAAVRDSLVNAGGYVKRAVASISNNMRVTTVLEAEAWLQYGKNELSRLGTRIRDKSTLLHTHLQEVAHRIAEHVTSALASLRLATQILKDIVVYAIRRASGRVRVGDSLSNSESSLLDVIPTIHIRIDDAATALARKGKYTSQLREALHSADSVLAEISSALSSGKRDFLDGNAPHLVLHACAREISQHDFSATPQLSSKMDAVLIDLEGVVGRLVDIKAQSTLEQSPAVEVSGEFVRNSLKTLAYTLQVRSAVAGVRAVVPDSRLAEIAQMLPASDGQFVITSGADLAVAFRAVIEEHHISHVKNAPGRVAPIVALSEISKAVEKGGAQRSARTGTDSAHAAAVPVKFIYNALVACSRAMQLSTAIDGIKARASSDMLTKIMVAGLPTDARHSHMVSDANVISAMMDNLIRWHRGCMHQDAVHTARNSLNRGCLDLVREVINQKSTFDLDKAVPAHVYSTEPRVAFLEGVVEQALVMRDGGHSNMQEGVDGRGGRTVSVGAGVANGIVVAVMSAIQDAVTRDRRGRAVPPGVPVDVVERIASEAVGTSKTVNLSAQMVYDAFEHLEREMLKAGTLAVDTKIGDELVQRVAGIAMHIATQYTGSDIAARDDRHALLRRVEKMATSLYIETQKEHCRSAVRVALQEMQQNVGDDQHLVREAAKYAIAFITRSSSEHGVPVSDCVSLMREIANTLSAGDATARPTIEKSLLSSVARLPKQQGVVVISEQCFADLFTAIRDSVKSAGPAVSTKSGNASIAASFAGLTDDMIQHMAQGVTAIHSVALDFWKNGTVVEESSRVSAREAAQHSASVANSADNVPLAFARTALAAAMSAVNESVVIANRMEASRVTEQQIMEIVDAELDIDQSQSPSEQPATVRITSSMVHGMLAKLGEAIRAPDGDRRVSGGVHISEDLYPTIAKITVSAIKDGITASDSTAKTLLDRLQRSIHTACGTAITLPTAEMGSHLARNAIEGSTPALVLDLAAVFAGLNDAKSAMEGMIAAGNKSSNLNAAQKERIRFAISETESLMERVSTSNIRIGAERVQDDIRLIVSTLANMHHDANLTLSDSCTVSAVRGTLVAQLGLVEACAGEHAKVAREDHREGRAAPVLVEVDPAAASALQQNVHISPSTQSGTAYDKSVVNLGRATRLLGSVDQLLSHNGTYNTLQGRHLMRHLEAAGHSLREAQRVARLLLLYRVADGRDAESVQQQEKKFQDAVARSQECLLTARLVAAPLSQDSVLMLNGLCDAVTLLQETQRRDSQRVLEEGLASQISRMVSLARSATSSVHGAEVAETGVSGRRAAVAHRQALMSLGAVECLLGFLDDARAPRDARLIAQVSKHLENCKNSLQAQLSLRRSSTLTGGAQQNTSQHCDALVQVAMHAVHIAHDLIREHGRNVSQNDILNGWQALATDPSGSMQPNEVRLRAAALVDVYEAMRDAGALVSETCVETGNNGFAPRKSASQVLCESVHASGARVTGAPQHQEVDRELTILAGDAVGAKALLNQVFTKLASYEDHGIAQLRGNIEYATDTMLNRNRGIAASEEVAQLLGKIAVLTKSGLKKLATAAEAASSISTKDLAKVDGALTQQAHARPKAGLAPARDHTQTVAQWFRTITDMSSYAHGTAAPGVSSTSDSGVQQSQGMQIADVSGKLKQVVQLLYGYGLGTELDTVREDIVKALNNAVGMLPLITKQGSCSVPDALHPNTVSMVFRLEGIGVPQDDIDSLVAKFEVIASKLSLLTSLTNLQDVAKKLKAIQDSDAKVQDAAGKFDGIVRQVSDLTKSVIEKIDDAVPVRGLEALGAYVNRVVKQELRNVATSAITRSYERMGLRGLRESIESVRGSLGRQFVVADHTVLQNMFGLKDIDSAEMLCSYATLPPEPDRVARVIATVANALRSNLIDPVRALSCLDGILKNSLALGTLHTDEMGMYMLHDADITDMLIAFYEHNDEAGVRFLHSRCGSCIVNGSKIESAVLARLANNASLNATDTLLLELYERDIFTDPDVSIKRCQDVGASFLEIYLDRAYGARGISVAKEPGTQQSDIGTAIQEEETPDFFAKLSKTIPEEVEDRKQQPWHVRLWQWVSNIVGRCYAVINAVITLFWNTARARLRGITGAEKHAPTGQQHATDISSARSTGTESGKGAPDAGHHRGTDEQEVASGFFAKLSKTIPEEAEDRKQQPWYVRLWQRVSNIISIIAAVVASFLNTVVQACFGKATNAKSGAPEEREAQQEQVGVDTAAQAVDEGRTTREEVVEAAKSSDDAERSAPAASSAPQHSPDDGAAHPEGSDRQQRQNAMEAAVQDPGDGSVPSSTITDPEVEEVSAVQSRRGSVQQ</sequence>
<feature type="region of interest" description="Disordered" evidence="1">
    <location>
        <begin position="3332"/>
        <end position="3371"/>
    </location>
</feature>
<dbReference type="KEGG" id="acn:ACIS_00611"/>
<dbReference type="EMBL" id="CP001759">
    <property type="protein sequence ID" value="ACZ49200.1"/>
    <property type="molecule type" value="Genomic_DNA"/>
</dbReference>
<feature type="compositionally biased region" description="Acidic residues" evidence="1">
    <location>
        <begin position="384"/>
        <end position="402"/>
    </location>
</feature>
<evidence type="ECO:0000313" key="2">
    <source>
        <dbReference type="EMBL" id="ACZ49200.1"/>
    </source>
</evidence>
<feature type="compositionally biased region" description="Basic and acidic residues" evidence="1">
    <location>
        <begin position="3493"/>
        <end position="3508"/>
    </location>
</feature>
<dbReference type="OrthoDB" id="7164942at2"/>
<dbReference type="HOGENOM" id="CLU_224817_0_0_5"/>
<feature type="region of interest" description="Disordered" evidence="1">
    <location>
        <begin position="424"/>
        <end position="504"/>
    </location>
</feature>
<feature type="compositionally biased region" description="Basic and acidic residues" evidence="1">
    <location>
        <begin position="237"/>
        <end position="262"/>
    </location>
</feature>
<feature type="compositionally biased region" description="Basic and acidic residues" evidence="1">
    <location>
        <begin position="300"/>
        <end position="313"/>
    </location>
</feature>
<reference evidence="2 3" key="1">
    <citation type="journal article" date="2010" name="J. Bacteriol.">
        <title>Complete genome sequence of Anaplasma marginale subsp. centrale.</title>
        <authorList>
            <person name="Herndon D.R."/>
            <person name="Palmer G.H."/>
            <person name="Shkap V."/>
            <person name="Knowles D.P. Jr."/>
            <person name="Brayton K.A."/>
        </authorList>
    </citation>
    <scope>NUCLEOTIDE SEQUENCE [LARGE SCALE GENOMIC DNA]</scope>
    <source>
        <strain evidence="2 3">Israel</strain>
    </source>
</reference>
<feature type="region of interest" description="Disordered" evidence="1">
    <location>
        <begin position="186"/>
        <end position="412"/>
    </location>
</feature>
<gene>
    <name evidence="2" type="ordered locus">ACIS_00611</name>
</gene>
<feature type="compositionally biased region" description="Polar residues" evidence="1">
    <location>
        <begin position="3338"/>
        <end position="3355"/>
    </location>
</feature>
<feature type="compositionally biased region" description="Low complexity" evidence="1">
    <location>
        <begin position="360"/>
        <end position="378"/>
    </location>
</feature>
<evidence type="ECO:0000256" key="1">
    <source>
        <dbReference type="SAM" id="MobiDB-lite"/>
    </source>
</evidence>
<keyword evidence="3" id="KW-1185">Reference proteome</keyword>
<feature type="compositionally biased region" description="Basic and acidic residues" evidence="1">
    <location>
        <begin position="474"/>
        <end position="484"/>
    </location>
</feature>
<feature type="compositionally biased region" description="Polar residues" evidence="1">
    <location>
        <begin position="3540"/>
        <end position="3550"/>
    </location>
</feature>
<organism evidence="2 3">
    <name type="scientific">Anaplasma centrale (strain Israel)</name>
    <name type="common">Anaplasma marginale subsp. centrale (strain Israel)</name>
    <dbReference type="NCBI Taxonomy" id="574556"/>
    <lineage>
        <taxon>Bacteria</taxon>
        <taxon>Pseudomonadati</taxon>
        <taxon>Pseudomonadota</taxon>
        <taxon>Alphaproteobacteria</taxon>
        <taxon>Rickettsiales</taxon>
        <taxon>Anaplasmataceae</taxon>
        <taxon>Anaplasma</taxon>
    </lineage>
</organism>
<dbReference type="RefSeq" id="WP_012880667.1">
    <property type="nucleotide sequence ID" value="NC_013532.1"/>
</dbReference>